<keyword evidence="11 20" id="KW-0131">Cell cycle</keyword>
<dbReference type="InterPro" id="IPR000713">
    <property type="entry name" value="Mur_ligase_N"/>
</dbReference>
<comment type="subcellular location">
    <subcellularLocation>
        <location evidence="20 21">Cytoplasm</location>
    </subcellularLocation>
</comment>
<feature type="binding site" evidence="20">
    <location>
        <begin position="415"/>
        <end position="418"/>
    </location>
    <ligand>
        <name>meso-2,6-diaminopimelate</name>
        <dbReference type="ChEBI" id="CHEBI:57791"/>
    </ligand>
</feature>
<evidence type="ECO:0000256" key="2">
    <source>
        <dbReference type="ARBA" id="ARBA00005898"/>
    </source>
</evidence>
<dbReference type="GO" id="GO:0008765">
    <property type="term" value="F:UDP-N-acetylmuramoylalanyl-D-glutamate-2,6-diaminopimelate ligase activity"/>
    <property type="evidence" value="ECO:0007669"/>
    <property type="project" value="UniProtKB-UniRule"/>
</dbReference>
<dbReference type="SUPFAM" id="SSF53623">
    <property type="entry name" value="MurD-like peptide ligases, catalytic domain"/>
    <property type="match status" value="1"/>
</dbReference>
<feature type="binding site" evidence="20">
    <location>
        <position position="471"/>
    </location>
    <ligand>
        <name>meso-2,6-diaminopimelate</name>
        <dbReference type="ChEBI" id="CHEBI:57791"/>
    </ligand>
</feature>
<dbReference type="GO" id="GO:0008360">
    <property type="term" value="P:regulation of cell shape"/>
    <property type="evidence" value="ECO:0007669"/>
    <property type="project" value="UniProtKB-KW"/>
</dbReference>
<evidence type="ECO:0000256" key="15">
    <source>
        <dbReference type="ARBA" id="ARBA00066633"/>
    </source>
</evidence>
<evidence type="ECO:0000256" key="14">
    <source>
        <dbReference type="ARBA" id="ARBA00056782"/>
    </source>
</evidence>
<sequence>MVRKCPILILKELLSDISFYSTTTPIENVMIKGIEMDSRQIKPGYLFVCISGHTVDGHDYVKQAIQNGAIAILAEKPLDVDVPVITVSDTSRALAILANRYFERPTQDLHLIGVTGTNGKTSVTYLLEAIFQKAKKHTGLIGTIQMKIGEESFEVKNTTPDSLFLQKSFAKMLEKEVDAAFMEVSSHALVMGRTFGCDFDIAIFTNLTQDHLDYHSTMEEYLHAKSLLFSQLGNRYDGNPKYAIINKDDSHSLTLIKSTAQQVLTYGIHSDKLDVQATNVMLDANGSSFDMRTPVGTISIKSKLMGMFSVYNMLAAASAAICSGISLKAIQTALESTTGVRGRFEPVVAGQSFGVIVDYAHTPDSLENVLKTVKSFAKGNVYVVVGCGGDRDRTKRPIMAKTAVTYADLALFTSDNPRSEDPKQILKDMVEGVDGQTQAYRVIENRKEAIQYAVEHAKEDDIVVIAGKGHETYQIIGDTTYDFDDRQVATEIIHQILQKEL</sequence>
<dbReference type="FunFam" id="3.90.190.20:FF:000006">
    <property type="entry name" value="UDP-N-acetylmuramoyl-L-alanyl-D-glutamate--2,6-diaminopimelate ligase"/>
    <property type="match status" value="1"/>
</dbReference>
<comment type="catalytic activity">
    <reaction evidence="13 20">
        <text>UDP-N-acetyl-alpha-D-muramoyl-L-alanyl-D-glutamate + meso-2,6-diaminopimelate + ATP = UDP-N-acetyl-alpha-D-muramoyl-L-alanyl-gamma-D-glutamyl-meso-2,6-diaminopimelate + ADP + phosphate + H(+)</text>
        <dbReference type="Rhea" id="RHEA:23676"/>
        <dbReference type="ChEBI" id="CHEBI:15378"/>
        <dbReference type="ChEBI" id="CHEBI:30616"/>
        <dbReference type="ChEBI" id="CHEBI:43474"/>
        <dbReference type="ChEBI" id="CHEBI:57791"/>
        <dbReference type="ChEBI" id="CHEBI:83900"/>
        <dbReference type="ChEBI" id="CHEBI:83905"/>
        <dbReference type="ChEBI" id="CHEBI:456216"/>
        <dbReference type="EC" id="6.3.2.13"/>
    </reaction>
</comment>
<evidence type="ECO:0000256" key="9">
    <source>
        <dbReference type="ARBA" id="ARBA00022960"/>
    </source>
</evidence>
<evidence type="ECO:0000256" key="18">
    <source>
        <dbReference type="ARBA" id="ARBA00076158"/>
    </source>
</evidence>
<dbReference type="GO" id="GO:0005524">
    <property type="term" value="F:ATP binding"/>
    <property type="evidence" value="ECO:0007669"/>
    <property type="project" value="UniProtKB-UniRule"/>
</dbReference>
<evidence type="ECO:0000256" key="19">
    <source>
        <dbReference type="ARBA" id="ARBA00081560"/>
    </source>
</evidence>
<comment type="cofactor">
    <cofactor evidence="20">
        <name>Mg(2+)</name>
        <dbReference type="ChEBI" id="CHEBI:18420"/>
    </cofactor>
</comment>
<evidence type="ECO:0000256" key="17">
    <source>
        <dbReference type="ARBA" id="ARBA00075482"/>
    </source>
</evidence>
<dbReference type="NCBIfam" id="NF001126">
    <property type="entry name" value="PRK00139.1-4"/>
    <property type="match status" value="1"/>
</dbReference>
<evidence type="ECO:0000256" key="7">
    <source>
        <dbReference type="ARBA" id="ARBA00022840"/>
    </source>
</evidence>
<evidence type="ECO:0000256" key="8">
    <source>
        <dbReference type="ARBA" id="ARBA00022842"/>
    </source>
</evidence>
<evidence type="ECO:0000256" key="4">
    <source>
        <dbReference type="ARBA" id="ARBA00022598"/>
    </source>
</evidence>
<dbReference type="PANTHER" id="PTHR23135">
    <property type="entry name" value="MUR LIGASE FAMILY MEMBER"/>
    <property type="match status" value="1"/>
</dbReference>
<dbReference type="Pfam" id="PF08245">
    <property type="entry name" value="Mur_ligase_M"/>
    <property type="match status" value="1"/>
</dbReference>
<dbReference type="InterPro" id="IPR013221">
    <property type="entry name" value="Mur_ligase_cen"/>
</dbReference>
<dbReference type="InterPro" id="IPR036615">
    <property type="entry name" value="Mur_ligase_C_dom_sf"/>
</dbReference>
<keyword evidence="6 20" id="KW-0547">Nucleotide-binding</keyword>
<dbReference type="AlphaFoldDB" id="A0A516KFE9"/>
<comment type="pathway">
    <text evidence="1 20 21">Cell wall biogenesis; peptidoglycan biosynthesis.</text>
</comment>
<evidence type="ECO:0000259" key="22">
    <source>
        <dbReference type="Pfam" id="PF01225"/>
    </source>
</evidence>
<dbReference type="UniPathway" id="UPA00219"/>
<evidence type="ECO:0000256" key="12">
    <source>
        <dbReference type="ARBA" id="ARBA00023316"/>
    </source>
</evidence>
<evidence type="ECO:0000259" key="23">
    <source>
        <dbReference type="Pfam" id="PF02875"/>
    </source>
</evidence>
<evidence type="ECO:0000256" key="5">
    <source>
        <dbReference type="ARBA" id="ARBA00022618"/>
    </source>
</evidence>
<evidence type="ECO:0000256" key="3">
    <source>
        <dbReference type="ARBA" id="ARBA00022490"/>
    </source>
</evidence>
<keyword evidence="26" id="KW-1185">Reference proteome</keyword>
<feature type="binding site" evidence="20">
    <location>
        <begin position="158"/>
        <end position="159"/>
    </location>
    <ligand>
        <name>UDP-N-acetyl-alpha-D-muramoyl-L-alanyl-D-glutamate</name>
        <dbReference type="ChEBI" id="CHEBI:83900"/>
    </ligand>
</feature>
<keyword evidence="5 20" id="KW-0132">Cell division</keyword>
<dbReference type="NCBIfam" id="TIGR01085">
    <property type="entry name" value="murE"/>
    <property type="match status" value="1"/>
</dbReference>
<keyword evidence="9 20" id="KW-0133">Cell shape</keyword>
<dbReference type="SUPFAM" id="SSF53244">
    <property type="entry name" value="MurD-like peptide ligases, peptide-binding domain"/>
    <property type="match status" value="1"/>
</dbReference>
<feature type="binding site" evidence="20">
    <location>
        <begin position="116"/>
        <end position="122"/>
    </location>
    <ligand>
        <name>ATP</name>
        <dbReference type="ChEBI" id="CHEBI:30616"/>
    </ligand>
</feature>
<feature type="binding site" evidence="20">
    <location>
        <position position="391"/>
    </location>
    <ligand>
        <name>meso-2,6-diaminopimelate</name>
        <dbReference type="ChEBI" id="CHEBI:57791"/>
    </ligand>
</feature>
<dbReference type="InterPro" id="IPR035911">
    <property type="entry name" value="MurE/MurF_N"/>
</dbReference>
<feature type="binding site" evidence="20">
    <location>
        <position position="193"/>
    </location>
    <ligand>
        <name>UDP-N-acetyl-alpha-D-muramoyl-L-alanyl-D-glutamate</name>
        <dbReference type="ChEBI" id="CHEBI:83900"/>
    </ligand>
</feature>
<dbReference type="Gene3D" id="3.40.1390.10">
    <property type="entry name" value="MurE/MurF, N-terminal domain"/>
    <property type="match status" value="1"/>
</dbReference>
<comment type="function">
    <text evidence="14 20">Catalyzes the addition of meso-diaminopimelic acid to the nucleotide precursor UDP-N-acetylmuramoyl-L-alanyl-D-glutamate (UMAG) in the biosynthesis of bacterial cell-wall peptidoglycan.</text>
</comment>
<protein>
    <recommendedName>
        <fullName evidence="16 20">UDP-N-acetylmuramoyl-L-alanyl-D-glutamate--2,6-diaminopimelate ligase</fullName>
        <ecNumber evidence="15 20">6.3.2.13</ecNumber>
    </recommendedName>
    <alternativeName>
        <fullName evidence="17 20">Meso-A2pm-adding enzyme</fullName>
    </alternativeName>
    <alternativeName>
        <fullName evidence="18 20">Meso-diaminopimelate-adding enzyme</fullName>
    </alternativeName>
    <alternativeName>
        <fullName evidence="19 20">UDP-MurNAc-L-Ala-D-Glu:meso-diaminopimelate ligase</fullName>
    </alternativeName>
    <alternativeName>
        <fullName evidence="20">UDP-MurNAc-tripeptide synthetase</fullName>
    </alternativeName>
    <alternativeName>
        <fullName evidence="20">UDP-N-acetylmuramyl-tripeptide synthetase</fullName>
    </alternativeName>
</protein>
<keyword evidence="12 20" id="KW-0961">Cell wall biogenesis/degradation</keyword>
<feature type="domain" description="Mur ligase central" evidence="24">
    <location>
        <begin position="114"/>
        <end position="320"/>
    </location>
</feature>
<keyword evidence="4 20" id="KW-0436">Ligase</keyword>
<feature type="domain" description="Mur ligase C-terminal" evidence="23">
    <location>
        <begin position="342"/>
        <end position="469"/>
    </location>
</feature>
<evidence type="ECO:0000256" key="1">
    <source>
        <dbReference type="ARBA" id="ARBA00004752"/>
    </source>
</evidence>
<dbReference type="EC" id="6.3.2.13" evidence="15 20"/>
<feature type="binding site" evidence="20">
    <location>
        <position position="38"/>
    </location>
    <ligand>
        <name>UDP-N-acetyl-alpha-D-muramoyl-L-alanyl-D-glutamate</name>
        <dbReference type="ChEBI" id="CHEBI:83900"/>
    </ligand>
</feature>
<keyword evidence="8 20" id="KW-0460">Magnesium</keyword>
<organism evidence="25 26">
    <name type="scientific">Radiobacillus deserti</name>
    <dbReference type="NCBI Taxonomy" id="2594883"/>
    <lineage>
        <taxon>Bacteria</taxon>
        <taxon>Bacillati</taxon>
        <taxon>Bacillota</taxon>
        <taxon>Bacilli</taxon>
        <taxon>Bacillales</taxon>
        <taxon>Bacillaceae</taxon>
        <taxon>Radiobacillus</taxon>
    </lineage>
</organism>
<dbReference type="OrthoDB" id="9800958at2"/>
<evidence type="ECO:0000256" key="20">
    <source>
        <dbReference type="HAMAP-Rule" id="MF_00208"/>
    </source>
</evidence>
<dbReference type="Gene3D" id="3.90.190.20">
    <property type="entry name" value="Mur ligase, C-terminal domain"/>
    <property type="match status" value="1"/>
</dbReference>
<evidence type="ECO:0000256" key="16">
    <source>
        <dbReference type="ARBA" id="ARBA00072883"/>
    </source>
</evidence>
<reference evidence="25 26" key="1">
    <citation type="submission" date="2019-07" db="EMBL/GenBank/DDBJ databases">
        <authorList>
            <person name="Li J."/>
        </authorList>
    </citation>
    <scope>NUCLEOTIDE SEQUENCE [LARGE SCALE GENOMIC DNA]</scope>
    <source>
        <strain evidence="25 26">TKL69</strain>
    </source>
</reference>
<dbReference type="GO" id="GO:0000287">
    <property type="term" value="F:magnesium ion binding"/>
    <property type="evidence" value="ECO:0007669"/>
    <property type="project" value="UniProtKB-UniRule"/>
</dbReference>
<feature type="binding site" evidence="20">
    <location>
        <position position="157"/>
    </location>
    <ligand>
        <name>UDP-N-acetyl-alpha-D-muramoyl-L-alanyl-D-glutamate</name>
        <dbReference type="ChEBI" id="CHEBI:83900"/>
    </ligand>
</feature>
<comment type="similarity">
    <text evidence="2 20">Belongs to the MurCDEF family. MurE subfamily.</text>
</comment>
<dbReference type="Pfam" id="PF02875">
    <property type="entry name" value="Mur_ligase_C"/>
    <property type="match status" value="1"/>
</dbReference>
<dbReference type="FunFam" id="3.40.1390.10:FF:000005">
    <property type="entry name" value="UDP-N-acetylmuramoyl-L-alanyl-D-glutamate--2,6-diaminopimelate ligase"/>
    <property type="match status" value="1"/>
</dbReference>
<proteinExistence type="inferred from homology"/>
<dbReference type="GO" id="GO:0005737">
    <property type="term" value="C:cytoplasm"/>
    <property type="evidence" value="ECO:0007669"/>
    <property type="project" value="UniProtKB-SubCell"/>
</dbReference>
<feature type="domain" description="Mur ligase N-terminal catalytic" evidence="22">
    <location>
        <begin position="31"/>
        <end position="101"/>
    </location>
</feature>
<keyword evidence="10 20" id="KW-0573">Peptidoglycan synthesis</keyword>
<evidence type="ECO:0000256" key="11">
    <source>
        <dbReference type="ARBA" id="ARBA00023306"/>
    </source>
</evidence>
<feature type="binding site" evidence="20">
    <location>
        <position position="185"/>
    </location>
    <ligand>
        <name>UDP-N-acetyl-alpha-D-muramoyl-L-alanyl-D-glutamate</name>
        <dbReference type="ChEBI" id="CHEBI:83900"/>
    </ligand>
</feature>
<evidence type="ECO:0000313" key="25">
    <source>
        <dbReference type="EMBL" id="QDP40087.1"/>
    </source>
</evidence>
<dbReference type="KEGG" id="aqt:FN924_07860"/>
<dbReference type="InterPro" id="IPR005761">
    <property type="entry name" value="UDP-N-AcMur-Glu-dNH2Pim_ligase"/>
</dbReference>
<evidence type="ECO:0000256" key="13">
    <source>
        <dbReference type="ARBA" id="ARBA00050251"/>
    </source>
</evidence>
<comment type="caution">
    <text evidence="20">Lacks conserved residue(s) required for the propagation of feature annotation.</text>
</comment>
<keyword evidence="7 20" id="KW-0067">ATP-binding</keyword>
<evidence type="ECO:0000256" key="21">
    <source>
        <dbReference type="RuleBase" id="RU004135"/>
    </source>
</evidence>
<evidence type="ECO:0000256" key="10">
    <source>
        <dbReference type="ARBA" id="ARBA00022984"/>
    </source>
</evidence>
<dbReference type="HAMAP" id="MF_00208">
    <property type="entry name" value="MurE"/>
    <property type="match status" value="1"/>
</dbReference>
<dbReference type="GO" id="GO:0071555">
    <property type="term" value="P:cell wall organization"/>
    <property type="evidence" value="ECO:0007669"/>
    <property type="project" value="UniProtKB-KW"/>
</dbReference>
<dbReference type="Proteomes" id="UP000315215">
    <property type="component" value="Chromosome"/>
</dbReference>
<evidence type="ECO:0000256" key="6">
    <source>
        <dbReference type="ARBA" id="ARBA00022741"/>
    </source>
</evidence>
<dbReference type="GO" id="GO:0051301">
    <property type="term" value="P:cell division"/>
    <property type="evidence" value="ECO:0007669"/>
    <property type="project" value="UniProtKB-KW"/>
</dbReference>
<keyword evidence="3 20" id="KW-0963">Cytoplasm</keyword>
<dbReference type="PANTHER" id="PTHR23135:SF4">
    <property type="entry name" value="UDP-N-ACETYLMURAMOYL-L-ALANYL-D-GLUTAMATE--2,6-DIAMINOPIMELATE LIGASE MURE HOMOLOG, CHLOROPLASTIC"/>
    <property type="match status" value="1"/>
</dbReference>
<gene>
    <name evidence="20" type="primary">murE</name>
    <name evidence="25" type="ORF">FN924_07860</name>
</gene>
<evidence type="ECO:0000259" key="24">
    <source>
        <dbReference type="Pfam" id="PF08245"/>
    </source>
</evidence>
<dbReference type="GO" id="GO:0009252">
    <property type="term" value="P:peptidoglycan biosynthetic process"/>
    <property type="evidence" value="ECO:0007669"/>
    <property type="project" value="UniProtKB-UniRule"/>
</dbReference>
<dbReference type="EMBL" id="CP041666">
    <property type="protein sequence ID" value="QDP40087.1"/>
    <property type="molecule type" value="Genomic_DNA"/>
</dbReference>
<dbReference type="Pfam" id="PF01225">
    <property type="entry name" value="Mur_ligase"/>
    <property type="match status" value="1"/>
</dbReference>
<dbReference type="InterPro" id="IPR004101">
    <property type="entry name" value="Mur_ligase_C"/>
</dbReference>
<feature type="modified residue" description="N6-carboxylysine" evidence="20">
    <location>
        <position position="225"/>
    </location>
</feature>
<feature type="short sequence motif" description="Meso-diaminopimelate recognition motif" evidence="20">
    <location>
        <begin position="415"/>
        <end position="418"/>
    </location>
</feature>
<accession>A0A516KFE9</accession>
<feature type="binding site" evidence="20">
    <location>
        <position position="467"/>
    </location>
    <ligand>
        <name>meso-2,6-diaminopimelate</name>
        <dbReference type="ChEBI" id="CHEBI:57791"/>
    </ligand>
</feature>
<name>A0A516KFE9_9BACI</name>
<comment type="PTM">
    <text evidence="20">Carboxylation is probably crucial for Mg(2+) binding and, consequently, for the gamma-phosphate positioning of ATP.</text>
</comment>
<evidence type="ECO:0000313" key="26">
    <source>
        <dbReference type="Proteomes" id="UP000315215"/>
    </source>
</evidence>
<dbReference type="Gene3D" id="3.40.1190.10">
    <property type="entry name" value="Mur-like, catalytic domain"/>
    <property type="match status" value="1"/>
</dbReference>
<dbReference type="InterPro" id="IPR036565">
    <property type="entry name" value="Mur-like_cat_sf"/>
</dbReference>
<dbReference type="SUPFAM" id="SSF63418">
    <property type="entry name" value="MurE/MurF N-terminal domain"/>
    <property type="match status" value="1"/>
</dbReference>
<dbReference type="NCBIfam" id="NF001124">
    <property type="entry name" value="PRK00139.1-2"/>
    <property type="match status" value="1"/>
</dbReference>